<evidence type="ECO:0008006" key="5">
    <source>
        <dbReference type="Google" id="ProtNLM"/>
    </source>
</evidence>
<keyword evidence="2" id="KW-0732">Signal</keyword>
<evidence type="ECO:0000313" key="4">
    <source>
        <dbReference type="Proteomes" id="UP000178764"/>
    </source>
</evidence>
<keyword evidence="1" id="KW-0472">Membrane</keyword>
<reference evidence="3 4" key="1">
    <citation type="journal article" date="2016" name="Nat. Commun.">
        <title>Thousands of microbial genomes shed light on interconnected biogeochemical processes in an aquifer system.</title>
        <authorList>
            <person name="Anantharaman K."/>
            <person name="Brown C.T."/>
            <person name="Hug L.A."/>
            <person name="Sharon I."/>
            <person name="Castelle C.J."/>
            <person name="Probst A.J."/>
            <person name="Thomas B.C."/>
            <person name="Singh A."/>
            <person name="Wilkins M.J."/>
            <person name="Karaoz U."/>
            <person name="Brodie E.L."/>
            <person name="Williams K.H."/>
            <person name="Hubbard S.S."/>
            <person name="Banfield J.F."/>
        </authorList>
    </citation>
    <scope>NUCLEOTIDE SEQUENCE [LARGE SCALE GENOMIC DNA]</scope>
</reference>
<sequence>MKKILLAILVTFFLMLPIVVKAADIGLKTEVKLVNEPSTYYTWLTVNNLPNTATFKAYRDGTAFDAKFALNKNNNTYLGSDTYPPEGSHTYKVVIYDSSNKSLGEGTTTVTVPSGSYVPPKEESSSAAQLNIADLGTITFWPTKVDNLGELITVIINWMLGLMGAFAVVAVVYSGVMYITASNDPAKAETAKKNLTWAI</sequence>
<name>A0A1F5DLL8_9BACT</name>
<dbReference type="Pfam" id="PF18895">
    <property type="entry name" value="T4SS_pilin"/>
    <property type="match status" value="1"/>
</dbReference>
<organism evidence="3 4">
    <name type="scientific">Candidatus Berkelbacteria bacterium RBG_13_40_8</name>
    <dbReference type="NCBI Taxonomy" id="1797467"/>
    <lineage>
        <taxon>Bacteria</taxon>
        <taxon>Candidatus Berkelbacteria</taxon>
    </lineage>
</organism>
<feature type="chain" id="PRO_5009518249" description="Bacterial Ig-like domain-containing protein" evidence="2">
    <location>
        <begin position="23"/>
        <end position="199"/>
    </location>
</feature>
<keyword evidence="1" id="KW-1133">Transmembrane helix</keyword>
<accession>A0A1F5DLL8</accession>
<feature type="transmembrane region" description="Helical" evidence="1">
    <location>
        <begin position="155"/>
        <end position="179"/>
    </location>
</feature>
<protein>
    <recommendedName>
        <fullName evidence="5">Bacterial Ig-like domain-containing protein</fullName>
    </recommendedName>
</protein>
<proteinExistence type="predicted"/>
<feature type="signal peptide" evidence="2">
    <location>
        <begin position="1"/>
        <end position="22"/>
    </location>
</feature>
<dbReference type="InterPro" id="IPR043993">
    <property type="entry name" value="T4SS_pilin"/>
</dbReference>
<feature type="non-terminal residue" evidence="3">
    <location>
        <position position="199"/>
    </location>
</feature>
<dbReference type="EMBL" id="MEZT01000031">
    <property type="protein sequence ID" value="OGD56038.1"/>
    <property type="molecule type" value="Genomic_DNA"/>
</dbReference>
<comment type="caution">
    <text evidence="3">The sequence shown here is derived from an EMBL/GenBank/DDBJ whole genome shotgun (WGS) entry which is preliminary data.</text>
</comment>
<gene>
    <name evidence="3" type="ORF">A2V71_03985</name>
</gene>
<dbReference type="Proteomes" id="UP000178764">
    <property type="component" value="Unassembled WGS sequence"/>
</dbReference>
<evidence type="ECO:0000256" key="2">
    <source>
        <dbReference type="SAM" id="SignalP"/>
    </source>
</evidence>
<evidence type="ECO:0000313" key="3">
    <source>
        <dbReference type="EMBL" id="OGD56038.1"/>
    </source>
</evidence>
<keyword evidence="1" id="KW-0812">Transmembrane</keyword>
<dbReference type="AlphaFoldDB" id="A0A1F5DLL8"/>
<evidence type="ECO:0000256" key="1">
    <source>
        <dbReference type="SAM" id="Phobius"/>
    </source>
</evidence>